<dbReference type="SMART" id="SM00481">
    <property type="entry name" value="POLIIIAc"/>
    <property type="match status" value="1"/>
</dbReference>
<keyword evidence="3" id="KW-1185">Reference proteome</keyword>
<dbReference type="CDD" id="cd07438">
    <property type="entry name" value="PHP_HisPPase_AMP"/>
    <property type="match status" value="1"/>
</dbReference>
<dbReference type="Gene3D" id="3.20.20.140">
    <property type="entry name" value="Metal-dependent hydrolases"/>
    <property type="match status" value="1"/>
</dbReference>
<evidence type="ECO:0000259" key="1">
    <source>
        <dbReference type="SMART" id="SM00481"/>
    </source>
</evidence>
<organism evidence="2 3">
    <name type="scientific">Oceanococcus atlanticus</name>
    <dbReference type="NCBI Taxonomy" id="1317117"/>
    <lineage>
        <taxon>Bacteria</taxon>
        <taxon>Pseudomonadati</taxon>
        <taxon>Pseudomonadota</taxon>
        <taxon>Gammaproteobacteria</taxon>
        <taxon>Chromatiales</taxon>
        <taxon>Oceanococcaceae</taxon>
        <taxon>Oceanococcus</taxon>
    </lineage>
</organism>
<protein>
    <submittedName>
        <fullName evidence="2">PHP-like protein</fullName>
    </submittedName>
</protein>
<dbReference type="InterPro" id="IPR003141">
    <property type="entry name" value="Pol/His_phosphatase_N"/>
</dbReference>
<dbReference type="Proteomes" id="UP000192342">
    <property type="component" value="Unassembled WGS sequence"/>
</dbReference>
<evidence type="ECO:0000313" key="3">
    <source>
        <dbReference type="Proteomes" id="UP000192342"/>
    </source>
</evidence>
<comment type="caution">
    <text evidence="2">The sequence shown here is derived from an EMBL/GenBank/DDBJ whole genome shotgun (WGS) entry which is preliminary data.</text>
</comment>
<accession>A0A1Y1SDS5</accession>
<dbReference type="RefSeq" id="WP_083561315.1">
    <property type="nucleotide sequence ID" value="NZ_AQQV01000002.1"/>
</dbReference>
<dbReference type="AlphaFoldDB" id="A0A1Y1SDS5"/>
<dbReference type="InterPro" id="IPR004013">
    <property type="entry name" value="PHP_dom"/>
</dbReference>
<dbReference type="Gene3D" id="1.10.150.650">
    <property type="match status" value="1"/>
</dbReference>
<dbReference type="SUPFAM" id="SSF89550">
    <property type="entry name" value="PHP domain-like"/>
    <property type="match status" value="1"/>
</dbReference>
<evidence type="ECO:0000313" key="2">
    <source>
        <dbReference type="EMBL" id="ORE87119.1"/>
    </source>
</evidence>
<dbReference type="InterPro" id="IPR016195">
    <property type="entry name" value="Pol/histidinol_Pase-like"/>
</dbReference>
<reference evidence="2 3" key="1">
    <citation type="submission" date="2013-04" db="EMBL/GenBank/DDBJ databases">
        <title>Oceanococcus atlanticus 22II-S10r2 Genome Sequencing.</title>
        <authorList>
            <person name="Lai Q."/>
            <person name="Li G."/>
            <person name="Shao Z."/>
        </authorList>
    </citation>
    <scope>NUCLEOTIDE SEQUENCE [LARGE SCALE GENOMIC DNA]</scope>
    <source>
        <strain evidence="2 3">22II-S10r2</strain>
    </source>
</reference>
<dbReference type="Pfam" id="PF02811">
    <property type="entry name" value="PHP"/>
    <property type="match status" value="1"/>
</dbReference>
<proteinExistence type="predicted"/>
<name>A0A1Y1SDS5_9GAMM</name>
<dbReference type="STRING" id="1317117.ATO7_08767"/>
<dbReference type="OrthoDB" id="9804333at2"/>
<dbReference type="GO" id="GO:0004534">
    <property type="term" value="F:5'-3' RNA exonuclease activity"/>
    <property type="evidence" value="ECO:0007669"/>
    <property type="project" value="TreeGrafter"/>
</dbReference>
<dbReference type="PANTHER" id="PTHR42924:SF3">
    <property type="entry name" value="POLYMERASE_HISTIDINOL PHOSPHATASE N-TERMINAL DOMAIN-CONTAINING PROTEIN"/>
    <property type="match status" value="1"/>
</dbReference>
<dbReference type="InterPro" id="IPR052018">
    <property type="entry name" value="PHP_domain"/>
</dbReference>
<dbReference type="GO" id="GO:0035312">
    <property type="term" value="F:5'-3' DNA exonuclease activity"/>
    <property type="evidence" value="ECO:0007669"/>
    <property type="project" value="TreeGrafter"/>
</dbReference>
<feature type="domain" description="Polymerase/histidinol phosphatase N-terminal" evidence="1">
    <location>
        <begin position="11"/>
        <end position="76"/>
    </location>
</feature>
<dbReference type="PANTHER" id="PTHR42924">
    <property type="entry name" value="EXONUCLEASE"/>
    <property type="match status" value="1"/>
</dbReference>
<dbReference type="EMBL" id="AQQV01000002">
    <property type="protein sequence ID" value="ORE87119.1"/>
    <property type="molecule type" value="Genomic_DNA"/>
</dbReference>
<sequence>MISTPSQHAQIDLHCHSTASDGFLPPAELVAHAAAHNIALLALTDHDTVAGLSAARDAAQRLGMGFINGVEISVSWENKTLHVVGLDIDPHNPTLTSLLDDIQQRRLSRAERMAERLDKLGADNSLAAARTLAGDGQLTRTHFARVVVAQGLADDLKQAFKKYLGAGKPAAVRISWPPLSEAIEAIHASGGLAVLAHPLRYKLSGAWRQRMLDAFQACGGDAVEVSAGASQNAQDLALITREVANRELLGSIGSDFHAHEQRWIRYGKLAPISTRITPVWHHFNSA</sequence>
<gene>
    <name evidence="2" type="ORF">ATO7_08767</name>
</gene>